<dbReference type="AlphaFoldDB" id="A0A812F0M3"/>
<sequence>MKFGRPYVHSIEQYLVSAGIPIKGLPQALHLLSITEILTVNL</sequence>
<proteinExistence type="predicted"/>
<evidence type="ECO:0000313" key="2">
    <source>
        <dbReference type="Proteomes" id="UP000655759"/>
    </source>
</evidence>
<organism evidence="1 2">
    <name type="scientific">Candidatus Nitrosotenuis uzonensis</name>
    <dbReference type="NCBI Taxonomy" id="1407055"/>
    <lineage>
        <taxon>Archaea</taxon>
        <taxon>Nitrososphaerota</taxon>
        <taxon>Candidatus Nitrosotenuis</taxon>
    </lineage>
</organism>
<evidence type="ECO:0000313" key="1">
    <source>
        <dbReference type="EMBL" id="CAE6489742.1"/>
    </source>
</evidence>
<name>A0A812F0M3_9ARCH</name>
<gene>
    <name evidence="1" type="ORF">NUZ5A_20660</name>
</gene>
<accession>A0A812F0M3</accession>
<dbReference type="Proteomes" id="UP000655759">
    <property type="component" value="Unassembled WGS sequence"/>
</dbReference>
<reference evidence="1" key="1">
    <citation type="submission" date="2021-02" db="EMBL/GenBank/DDBJ databases">
        <authorList>
            <person name="Han P."/>
        </authorList>
    </citation>
    <scope>NUCLEOTIDE SEQUENCE</scope>
    <source>
        <strain evidence="1">Candidatus Nitrosotenuis uzonensis 5A</strain>
    </source>
</reference>
<comment type="caution">
    <text evidence="1">The sequence shown here is derived from an EMBL/GenBank/DDBJ whole genome shotgun (WGS) entry which is preliminary data.</text>
</comment>
<dbReference type="EMBL" id="CAJNAQ010000002">
    <property type="protein sequence ID" value="CAE6489742.1"/>
    <property type="molecule type" value="Genomic_DNA"/>
</dbReference>
<protein>
    <submittedName>
        <fullName evidence="1">Uncharacterized protein</fullName>
    </submittedName>
</protein>